<reference evidence="1" key="1">
    <citation type="journal article" date="2014" name="Nat. Commun.">
        <title>The tobacco genome sequence and its comparison with those of tomato and potato.</title>
        <authorList>
            <person name="Sierro N."/>
            <person name="Battey J.N."/>
            <person name="Ouadi S."/>
            <person name="Bakaher N."/>
            <person name="Bovet L."/>
            <person name="Willig A."/>
            <person name="Goepfert S."/>
            <person name="Peitsch M.C."/>
            <person name="Ivanov N.V."/>
        </authorList>
    </citation>
    <scope>NUCLEOTIDE SEQUENCE [LARGE SCALE GENOMIC DNA]</scope>
</reference>
<protein>
    <submittedName>
        <fullName evidence="2">Uncharacterized protein LOC142173765</fullName>
    </submittedName>
</protein>
<evidence type="ECO:0000313" key="2">
    <source>
        <dbReference type="RefSeq" id="XP_075095514.1"/>
    </source>
</evidence>
<reference evidence="2" key="2">
    <citation type="submission" date="2025-08" db="UniProtKB">
        <authorList>
            <consortium name="RefSeq"/>
        </authorList>
    </citation>
    <scope>IDENTIFICATION</scope>
    <source>
        <tissue evidence="2">Leaf</tissue>
    </source>
</reference>
<proteinExistence type="predicted"/>
<gene>
    <name evidence="2" type="primary">LOC142173765</name>
</gene>
<dbReference type="RefSeq" id="XP_075095514.1">
    <property type="nucleotide sequence ID" value="XM_075239413.1"/>
</dbReference>
<dbReference type="Proteomes" id="UP000790787">
    <property type="component" value="Chromosome 19"/>
</dbReference>
<accession>A0AC58TE73</accession>
<evidence type="ECO:0000313" key="1">
    <source>
        <dbReference type="Proteomes" id="UP000790787"/>
    </source>
</evidence>
<keyword evidence="1" id="KW-1185">Reference proteome</keyword>
<sequence length="209" mass="23616">MGYSISQKGYRLYDLKAKRFFVSRDVTFQENIFPFQTMKKGVDLPLFLEINDAQTITSRAPAQVVAQGTNRDDAGQDATTITEPSLDEPAYDTQLAAVNEHTSDEKLQHDALPIIDLTVPSVQLRRSLRDPKPPTWLKDYICPGKASSSSNCIYPMSNYLDYSSLSPQYQSFLAATSEIELVYYVEAIKDPRWFEAMKIEIDALVLNNT</sequence>
<organism evidence="1 2">
    <name type="scientific">Nicotiana tabacum</name>
    <name type="common">Common tobacco</name>
    <dbReference type="NCBI Taxonomy" id="4097"/>
    <lineage>
        <taxon>Eukaryota</taxon>
        <taxon>Viridiplantae</taxon>
        <taxon>Streptophyta</taxon>
        <taxon>Embryophyta</taxon>
        <taxon>Tracheophyta</taxon>
        <taxon>Spermatophyta</taxon>
        <taxon>Magnoliopsida</taxon>
        <taxon>eudicotyledons</taxon>
        <taxon>Gunneridae</taxon>
        <taxon>Pentapetalae</taxon>
        <taxon>asterids</taxon>
        <taxon>lamiids</taxon>
        <taxon>Solanales</taxon>
        <taxon>Solanaceae</taxon>
        <taxon>Nicotianoideae</taxon>
        <taxon>Nicotianeae</taxon>
        <taxon>Nicotiana</taxon>
    </lineage>
</organism>
<name>A0AC58TE73_TOBAC</name>